<dbReference type="AlphaFoldDB" id="A0AAP5QKB9"/>
<sequence length="600" mass="67284">MFDEIMTKIETAIAVLVGLIKDGHPLCGTASGKDSTCAVILMLEAVRRVSMEQTRQPAHYVSTANTTIENVSLARHIETMLEEIDSFAADHMLDVATHVASPSLAMQFVVSTIGRGTLVRTPENGVRNGKRTRACATDWKLIPQGRLRSLLEREATARGDREIVTVLGNRTAESVSRGTAMLARGDSANAPVRDARGALAISPLRDWSVDDVWTMLTLFADASKRPFPCAFSERSINRLSDLYRAGNDGMCGVVLGEDGQRAACGSRFGCVFCCVVGERDRSLESMIREPEHAYMSGLNDFRNFLMATQWDMSRRELVGRTLNADGCVRIQADTLSYQARMDLLRYLLTLDALEVERAERHDADLAAGRIEDNAQNRELCEVQFEMITPAQLVAIDFMLSMHHYAPHAFPALSAWYEVNRLGRRYVIPKVEPFPKVPVPNYGWYRVGRFDAEAPADGLRDYLAEQWNPYRHPQRISTYAQTKQGERVVYFEESDQLRADAVRACEFVTCSFDYDWYSRVQGHPAIESARFWLNEAILTLPAGSAQRYQDMAVRGQYFARLAERLNLSPTELDRYLIDNALSDIEAHVIEAGQLDLFALAA</sequence>
<comment type="caution">
    <text evidence="1">The sequence shown here is derived from an EMBL/GenBank/DDBJ whole genome shotgun (WGS) entry which is preliminary data.</text>
</comment>
<name>A0AAP5QKB9_9BURK</name>
<reference evidence="1" key="1">
    <citation type="submission" date="2022-08" db="EMBL/GenBank/DDBJ databases">
        <authorList>
            <person name="Kim S.-J."/>
        </authorList>
    </citation>
    <scope>NUCLEOTIDE SEQUENCE</scope>
    <source>
        <strain evidence="1">KJ</strain>
    </source>
</reference>
<dbReference type="InterPro" id="IPR014729">
    <property type="entry name" value="Rossmann-like_a/b/a_fold"/>
</dbReference>
<accession>A0AAP5QKB9</accession>
<dbReference type="EMBL" id="JANSLM010000029">
    <property type="protein sequence ID" value="MDT8843787.1"/>
    <property type="molecule type" value="Genomic_DNA"/>
</dbReference>
<organism evidence="1 2">
    <name type="scientific">Paraburkholderia fungorum</name>
    <dbReference type="NCBI Taxonomy" id="134537"/>
    <lineage>
        <taxon>Bacteria</taxon>
        <taxon>Pseudomonadati</taxon>
        <taxon>Pseudomonadota</taxon>
        <taxon>Betaproteobacteria</taxon>
        <taxon>Burkholderiales</taxon>
        <taxon>Burkholderiaceae</taxon>
        <taxon>Paraburkholderia</taxon>
    </lineage>
</organism>
<gene>
    <name evidence="1" type="ORF">ParKJ_41035</name>
</gene>
<proteinExistence type="predicted"/>
<dbReference type="Gene3D" id="3.40.50.620">
    <property type="entry name" value="HUPs"/>
    <property type="match status" value="1"/>
</dbReference>
<dbReference type="SUPFAM" id="SSF52402">
    <property type="entry name" value="Adenine nucleotide alpha hydrolases-like"/>
    <property type="match status" value="1"/>
</dbReference>
<dbReference type="Proteomes" id="UP001246473">
    <property type="component" value="Unassembled WGS sequence"/>
</dbReference>
<evidence type="ECO:0000313" key="2">
    <source>
        <dbReference type="Proteomes" id="UP001246473"/>
    </source>
</evidence>
<evidence type="ECO:0000313" key="1">
    <source>
        <dbReference type="EMBL" id="MDT8843787.1"/>
    </source>
</evidence>
<dbReference type="RefSeq" id="WP_315697753.1">
    <property type="nucleotide sequence ID" value="NZ_JANSLM010000029.1"/>
</dbReference>
<evidence type="ECO:0008006" key="3">
    <source>
        <dbReference type="Google" id="ProtNLM"/>
    </source>
</evidence>
<protein>
    <recommendedName>
        <fullName evidence="3">Phosphoadenosine phosphosulphate reductase domain-containing protein</fullName>
    </recommendedName>
</protein>